<feature type="domain" description="THUMP-like" evidence="2">
    <location>
        <begin position="410"/>
        <end position="481"/>
    </location>
</feature>
<dbReference type="EMBL" id="UGTM01000001">
    <property type="protein sequence ID" value="SUB87836.1"/>
    <property type="molecule type" value="Genomic_DNA"/>
</dbReference>
<feature type="compositionally biased region" description="Low complexity" evidence="1">
    <location>
        <begin position="117"/>
        <end position="142"/>
    </location>
</feature>
<gene>
    <name evidence="4" type="ORF">NCTC13067_01517</name>
</gene>
<dbReference type="Pfam" id="PF18096">
    <property type="entry name" value="Thump_like"/>
    <property type="match status" value="1"/>
</dbReference>
<dbReference type="RefSeq" id="WP_025067108.1">
    <property type="nucleotide sequence ID" value="NZ_UGTM01000001.1"/>
</dbReference>
<evidence type="ECO:0000256" key="1">
    <source>
        <dbReference type="SAM" id="MobiDB-lite"/>
    </source>
</evidence>
<dbReference type="AlphaFoldDB" id="A0A379E588"/>
<dbReference type="Gene3D" id="1.10.10.1110">
    <property type="entry name" value="Methyltransferase PG1098, N-terminal domain"/>
    <property type="match status" value="1"/>
</dbReference>
<dbReference type="SUPFAM" id="SSF53335">
    <property type="entry name" value="S-adenosyl-L-methionine-dependent methyltransferases"/>
    <property type="match status" value="1"/>
</dbReference>
<sequence>MKKEDEKRPSEQLLPRYVRDVLSRHDISLPSPFREGSGVRLLALQAPRYPDIDMPFLLDQITGWQTARTKLPSWAANEDILYPPHLSMEQCSSEQTAMYKARLANRLADSIDSVSSSALADSSSPSSTSTPFSVSSPSSPSAYNRLPPHDSSRSIQPHSLPRRDLGRFLCDLTGGFGVDFSFMARGFERAVYVERQAALCETARHNFHALGLEHVEVVNADGTEYLHQLAHASVIFLDPARRNEQGGKTVLISDCTPDVLALEEELLEKAGAVVIKLSPMLDWHRAVDELNRTGEVVREVHIVSVRNECKELLLVLRKGTGPAANVPVDGLRMFCVNDDSIVSYGLGEVSGLSQHILPAAPVAGQYLYEPNASLMKAGCFALLTARYPLSALGQNTHLFVSDEDITAFPGRKFVITAVSSFNKKELSRTLSGIDRANLSVRNFPMSVADLRRRMKMKEGGETYLFAATDAHGSHLLFVCRKI</sequence>
<accession>A0A379E588</accession>
<reference evidence="4 5" key="1">
    <citation type="submission" date="2018-06" db="EMBL/GenBank/DDBJ databases">
        <authorList>
            <consortium name="Pathogen Informatics"/>
            <person name="Doyle S."/>
        </authorList>
    </citation>
    <scope>NUCLEOTIDE SEQUENCE [LARGE SCALE GENOMIC DNA]</scope>
    <source>
        <strain evidence="4 5">NCTC13067</strain>
    </source>
</reference>
<dbReference type="Proteomes" id="UP000255469">
    <property type="component" value="Unassembled WGS sequence"/>
</dbReference>
<dbReference type="Pfam" id="PF22013">
    <property type="entry name" value="PG_1098_Fer"/>
    <property type="match status" value="1"/>
</dbReference>
<evidence type="ECO:0000259" key="2">
    <source>
        <dbReference type="Pfam" id="PF18096"/>
    </source>
</evidence>
<evidence type="ECO:0000259" key="3">
    <source>
        <dbReference type="Pfam" id="PF22013"/>
    </source>
</evidence>
<dbReference type="InterPro" id="IPR029063">
    <property type="entry name" value="SAM-dependent_MTases_sf"/>
</dbReference>
<protein>
    <submittedName>
        <fullName evidence="4">Uncharacterized protein</fullName>
    </submittedName>
</protein>
<dbReference type="Gene3D" id="3.40.50.150">
    <property type="entry name" value="Vaccinia Virus protein VP39"/>
    <property type="match status" value="1"/>
</dbReference>
<dbReference type="InterPro" id="IPR041497">
    <property type="entry name" value="Thump-like"/>
</dbReference>
<organism evidence="4 5">
    <name type="scientific">Prevotella denticola</name>
    <dbReference type="NCBI Taxonomy" id="28129"/>
    <lineage>
        <taxon>Bacteria</taxon>
        <taxon>Pseudomonadati</taxon>
        <taxon>Bacteroidota</taxon>
        <taxon>Bacteroidia</taxon>
        <taxon>Bacteroidales</taxon>
        <taxon>Prevotellaceae</taxon>
        <taxon>Prevotella</taxon>
    </lineage>
</organism>
<proteinExistence type="predicted"/>
<evidence type="ECO:0000313" key="5">
    <source>
        <dbReference type="Proteomes" id="UP000255469"/>
    </source>
</evidence>
<evidence type="ECO:0000313" key="4">
    <source>
        <dbReference type="EMBL" id="SUB87836.1"/>
    </source>
</evidence>
<feature type="domain" description="PG-1098 ferredoxin-like" evidence="3">
    <location>
        <begin position="366"/>
        <end position="409"/>
    </location>
</feature>
<feature type="region of interest" description="Disordered" evidence="1">
    <location>
        <begin position="117"/>
        <end position="159"/>
    </location>
</feature>
<name>A0A379E588_9BACT</name>
<dbReference type="InterPro" id="IPR054168">
    <property type="entry name" value="PG_1098_Fer"/>
</dbReference>